<evidence type="ECO:0000313" key="2">
    <source>
        <dbReference type="EMBL" id="RGE44225.1"/>
    </source>
</evidence>
<proteinExistence type="predicted"/>
<dbReference type="GO" id="GO:0004722">
    <property type="term" value="F:protein serine/threonine phosphatase activity"/>
    <property type="evidence" value="ECO:0007669"/>
    <property type="project" value="InterPro"/>
</dbReference>
<reference evidence="2 3" key="1">
    <citation type="submission" date="2018-08" db="EMBL/GenBank/DDBJ databases">
        <title>Comamonas testosteroni strain SWCO2.</title>
        <authorList>
            <person name="Jiang N."/>
            <person name="Zhang X.Z."/>
        </authorList>
    </citation>
    <scope>NUCLEOTIDE SEQUENCE [LARGE SCALE GENOMIC DNA]</scope>
    <source>
        <strain evidence="2 3">SWCO2</strain>
    </source>
</reference>
<dbReference type="InterPro" id="IPR015655">
    <property type="entry name" value="PP2C"/>
</dbReference>
<organism evidence="2 3">
    <name type="scientific">Comamonas testosteroni</name>
    <name type="common">Pseudomonas testosteroni</name>
    <dbReference type="NCBI Taxonomy" id="285"/>
    <lineage>
        <taxon>Bacteria</taxon>
        <taxon>Pseudomonadati</taxon>
        <taxon>Pseudomonadota</taxon>
        <taxon>Betaproteobacteria</taxon>
        <taxon>Burkholderiales</taxon>
        <taxon>Comamonadaceae</taxon>
        <taxon>Comamonas</taxon>
    </lineage>
</organism>
<dbReference type="PROSITE" id="PS51746">
    <property type="entry name" value="PPM_2"/>
    <property type="match status" value="1"/>
</dbReference>
<protein>
    <submittedName>
        <fullName evidence="2">Serine/threonine-protein phosphatase</fullName>
    </submittedName>
</protein>
<dbReference type="InterPro" id="IPR001932">
    <property type="entry name" value="PPM-type_phosphatase-like_dom"/>
</dbReference>
<dbReference type="SMART" id="SM00331">
    <property type="entry name" value="PP2C_SIG"/>
    <property type="match status" value="1"/>
</dbReference>
<dbReference type="SUPFAM" id="SSF81606">
    <property type="entry name" value="PP2C-like"/>
    <property type="match status" value="1"/>
</dbReference>
<dbReference type="EMBL" id="QURR01000015">
    <property type="protein sequence ID" value="RGE44225.1"/>
    <property type="molecule type" value="Genomic_DNA"/>
</dbReference>
<dbReference type="OrthoDB" id="9801841at2"/>
<dbReference type="AlphaFoldDB" id="A0A373FL79"/>
<feature type="domain" description="PPM-type phosphatase" evidence="1">
    <location>
        <begin position="2"/>
        <end position="237"/>
    </location>
</feature>
<dbReference type="Proteomes" id="UP000261948">
    <property type="component" value="Unassembled WGS sequence"/>
</dbReference>
<sequence>MKFSVFQLSRRGGRALNEDRMGYCYTRESALFVLADGMGGHPDGEIAAQIALQVVSVHFQQKAKPTLQDPRAFLEEALLQAHRQILRYASLKGMIDTPRTTLVAAVLQDGHVHWVHCGDSRLYWVRDGQLLERTRDHSYSEMRKVSGLVTQSNRNVLFTCLGSPSKPIYDVSEAKRLEQGDQILLCSDGLWSSVPNAELLHIMKGRPVAQLVPQVVDTALKRAGDSSDNVTVLALEWETPNVFEPSSISTQEIDDQGFESTIQMGPLEACEDELDDEAIERSIAEINEAIRRSAERQKTRG</sequence>
<evidence type="ECO:0000313" key="3">
    <source>
        <dbReference type="Proteomes" id="UP000261948"/>
    </source>
</evidence>
<dbReference type="InterPro" id="IPR036457">
    <property type="entry name" value="PPM-type-like_dom_sf"/>
</dbReference>
<dbReference type="SMART" id="SM00332">
    <property type="entry name" value="PP2Cc"/>
    <property type="match status" value="1"/>
</dbReference>
<gene>
    <name evidence="2" type="ORF">DZC30_13360</name>
</gene>
<dbReference type="Pfam" id="PF13672">
    <property type="entry name" value="PP2C_2"/>
    <property type="match status" value="1"/>
</dbReference>
<accession>A0A373FL79</accession>
<dbReference type="PANTHER" id="PTHR47992">
    <property type="entry name" value="PROTEIN PHOSPHATASE"/>
    <property type="match status" value="1"/>
</dbReference>
<dbReference type="CDD" id="cd00143">
    <property type="entry name" value="PP2Cc"/>
    <property type="match status" value="1"/>
</dbReference>
<comment type="caution">
    <text evidence="2">The sequence shown here is derived from an EMBL/GenBank/DDBJ whole genome shotgun (WGS) entry which is preliminary data.</text>
</comment>
<dbReference type="Gene3D" id="3.60.40.10">
    <property type="entry name" value="PPM-type phosphatase domain"/>
    <property type="match status" value="1"/>
</dbReference>
<name>A0A373FL79_COMTE</name>
<keyword evidence="3" id="KW-1185">Reference proteome</keyword>
<evidence type="ECO:0000259" key="1">
    <source>
        <dbReference type="PROSITE" id="PS51746"/>
    </source>
</evidence>